<keyword evidence="1" id="KW-0732">Signal</keyword>
<dbReference type="EMBL" id="HAHF01000136">
    <property type="protein sequence ID" value="SNX34143.1"/>
    <property type="molecule type" value="Transcribed_RNA"/>
</dbReference>
<sequence>MNKLVIGFVLILVLNCLVEATPAMKAIGMKALRSETFRAEGNCKKEGQRCDSKNKCCPGFSCSRWIFGLGVPGSVRCAKGRQ</sequence>
<evidence type="ECO:0000313" key="2">
    <source>
        <dbReference type="EMBL" id="SNX34143.1"/>
    </source>
</evidence>
<evidence type="ECO:0000256" key="1">
    <source>
        <dbReference type="SAM" id="SignalP"/>
    </source>
</evidence>
<feature type="signal peptide" evidence="1">
    <location>
        <begin position="1"/>
        <end position="20"/>
    </location>
</feature>
<protein>
    <submittedName>
        <fullName evidence="2">U16-Nephitoxin-Nsp1d_1</fullName>
    </submittedName>
</protein>
<organism evidence="2">
    <name type="scientific">Nephila sp. SGP-2016</name>
    <dbReference type="NCBI Taxonomy" id="1905176"/>
    <lineage>
        <taxon>Eukaryota</taxon>
        <taxon>Metazoa</taxon>
        <taxon>Ecdysozoa</taxon>
        <taxon>Arthropoda</taxon>
        <taxon>Chelicerata</taxon>
        <taxon>Arachnida</taxon>
        <taxon>Araneae</taxon>
        <taxon>Araneomorphae</taxon>
        <taxon>Entelegynae</taxon>
        <taxon>Araneoidea</taxon>
        <taxon>Nephilidae</taxon>
        <taxon>Nephila</taxon>
    </lineage>
</organism>
<name>A0A4Q8K3F3_9ARAC</name>
<reference evidence="2" key="2">
    <citation type="submission" date="2019-05" db="EMBL/GenBank/DDBJ databases">
        <title>Unravelling the molecular evolution of spider venoms.</title>
        <authorList>
            <person name="Pineda S."/>
        </authorList>
    </citation>
    <scope>NUCLEOTIDE SEQUENCE</scope>
</reference>
<reference evidence="2" key="1">
    <citation type="submission" date="2017-05" db="EMBL/GenBank/DDBJ databases">
        <authorList>
            <person name="QRISCLOUD D."/>
        </authorList>
    </citation>
    <scope>NUCLEOTIDE SEQUENCE</scope>
</reference>
<dbReference type="AlphaFoldDB" id="A0A4Q8K3F3"/>
<feature type="chain" id="PRO_5020294200" evidence="1">
    <location>
        <begin position="21"/>
        <end position="82"/>
    </location>
</feature>
<accession>A0A4Q8K3F3</accession>
<proteinExistence type="predicted"/>